<dbReference type="GeneID" id="20529552"/>
<feature type="region of interest" description="Disordered" evidence="1">
    <location>
        <begin position="623"/>
        <end position="652"/>
    </location>
</feature>
<feature type="region of interest" description="Disordered" evidence="1">
    <location>
        <begin position="52"/>
        <end position="76"/>
    </location>
</feature>
<reference evidence="3" key="1">
    <citation type="submission" date="2013-04" db="EMBL/GenBank/DDBJ databases">
        <title>The Genome Sequence of Fonticula alba ATCC 38817.</title>
        <authorList>
            <consortium name="The Broad Institute Genomics Platform"/>
            <person name="Russ C."/>
            <person name="Cuomo C."/>
            <person name="Burger G."/>
            <person name="Gray M.W."/>
            <person name="Holland P.W.H."/>
            <person name="King N."/>
            <person name="Lang F.B.F."/>
            <person name="Roger A.J."/>
            <person name="Ruiz-Trillo I."/>
            <person name="Brown M."/>
            <person name="Walker B."/>
            <person name="Young S."/>
            <person name="Zeng Q."/>
            <person name="Gargeya S."/>
            <person name="Fitzgerald M."/>
            <person name="Haas B."/>
            <person name="Abouelleil A."/>
            <person name="Allen A.W."/>
            <person name="Alvarado L."/>
            <person name="Arachchi H.M."/>
            <person name="Berlin A.M."/>
            <person name="Chapman S.B."/>
            <person name="Gainer-Dewar J."/>
            <person name="Goldberg J."/>
            <person name="Griggs A."/>
            <person name="Gujja S."/>
            <person name="Hansen M."/>
            <person name="Howarth C."/>
            <person name="Imamovic A."/>
            <person name="Ireland A."/>
            <person name="Larimer J."/>
            <person name="McCowan C."/>
            <person name="Murphy C."/>
            <person name="Pearson M."/>
            <person name="Poon T.W."/>
            <person name="Priest M."/>
            <person name="Roberts A."/>
            <person name="Saif S."/>
            <person name="Shea T."/>
            <person name="Sisk P."/>
            <person name="Sykes S."/>
            <person name="Wortman J."/>
            <person name="Nusbaum C."/>
            <person name="Birren B."/>
        </authorList>
    </citation>
    <scope>NUCLEOTIDE SEQUENCE [LARGE SCALE GENOMIC DNA]</scope>
    <source>
        <strain evidence="3">ATCC 38817</strain>
    </source>
</reference>
<accession>A0A058Z2R7</accession>
<dbReference type="InterPro" id="IPR026172">
    <property type="entry name" value="GSAP_fam"/>
</dbReference>
<dbReference type="EMBL" id="KB932208">
    <property type="protein sequence ID" value="KCV68535.1"/>
    <property type="molecule type" value="Genomic_DNA"/>
</dbReference>
<dbReference type="GO" id="GO:1902004">
    <property type="term" value="P:positive regulation of amyloid-beta formation"/>
    <property type="evidence" value="ECO:0007669"/>
    <property type="project" value="TreeGrafter"/>
</dbReference>
<keyword evidence="4" id="KW-1185">Reference proteome</keyword>
<sequence>MLRLEHVFRLGHELRLFSAASPGPILSLHAPVDPSRGSGAFSLPRSSLSEEARLSASAPPPELPGGLPPGRLSASEGGARARHWGLRLVGQERGDILLYTCDGLFLPNQKTFGTILFSYNIKQSRSTLMYLSWTPINIVNATQSHDESIFGFVTFQQGPHPEKGDDGTLLDQYTSYLGTPGGALHRMYSSDTYQRLVMIDHRRNEDDKPRYCFLRLMQSGATLMISAVVQRFKSTPDRLNQVNILDREQVISQPAIWSQWDISRQLLYYITFSSTTMNALVLYILEFLSDPGSPTQVLRRIMLPPAMSHSIIQHANAPPHIGTAGPRFATPGAHPIPRTPELDFLLMSASRGAVSRNQIECVLLSNGALALCHHGAPCEVTRQLRVSVFIMSALEINHSVDEPEDYPSEQDEAEVMSSSVGRFLECVVPLSVVDPAQAPLARLCFTTFNNLLIIYLPGIYIGMVDCSIPMQPRTSLAFTGPALATCLPFQQPAAQKAALPFVTQFEVIPNDLTGCNSIYDCKTGTAYRFSLDPTTIRSLFTARLLGSAVDRMSADPSHTHPGYTPSNGFPCFTGAYFSFQLELLKSDPSLSAAEATVDAASRCIPSTTVPVWPRPGMDGLLPAAGASSLLRGRPTNRSPSPAIGPGPAAGLQHETVIPRGSTASGGFIGDLFPRSPVLQSSADQAPSGVNLRLSSHSHGHGGGTSTSPAVFRSSVSSGRSHSSLDLASMSRPASPVAPMVTGRLPRLSLHAVDPDVGGGSSATEASSPTSSMRSSNSSLAGSAHPPGASGLGMAGVLPVFAPLAPGAVALTPASSYLPSYYGLPHLAQAAVVSSFGSPAAAASAAFASAGAGRPGRKSQRSAKQQAPVHFSPEPFCFDRLFPPGKLLAASPQSLQSGTRGLSCFVGPTPAVRAILGPAGEKAFQPVQMSGRPLMPVPRAPVAGPSTDGRPAPMTAPGSLPAPPAPVTVPPVEAALAADSGHQQGPMRRFLQRILTSSDSPPSSPKKEADHVPAAAHTPPPQAQPQPQPHLQHASPPNDPAHPRLGTAQPDGPPAGGVSLAMRPPLAAADLAGPYTAAAAVMHNDPTKCYYDHIIAHHFGSCYPKLHRSIVDDWAHRYTRCLFTQLNNLWSLIVDLFGLNHFDLLDHPLPLVWTDAKSPAELGRLNQLTAAFNLLSEFRETYHSLHCAPPEGFEDCFSLLGFYVLPRLVFNQMLEQGVIRISEDVTRHITLHILTERRAERQLLLRGADAATLVRQPDLYRSITAVADRAGREISNLSLLLIRRIPSPGLVLHILRQLANAGGGGPTAGSGPGSDLAYPPGAGMSDVASLICEISVSSILTQLQFISLLYRHRYQNQIHHQAQAQAHTQGGLLRTSSGTAPGVGVGGQDAPLGIPRPLYGSGAAVAAAPAALHQLPPEVLNELLLADDGLSSAEAALGQDFQPLDTSDIEEDDYALVAGTQAPSHSFAPMAYFLVYLFRQASRLAQAQAVDPSLQPRPSLAMAGSRGGGTPSDPVADVHFLAAVYRYAFKH</sequence>
<gene>
    <name evidence="3" type="ORF">H696_04827</name>
</gene>
<evidence type="ECO:0000256" key="1">
    <source>
        <dbReference type="SAM" id="MobiDB-lite"/>
    </source>
</evidence>
<feature type="region of interest" description="Disordered" evidence="1">
    <location>
        <begin position="678"/>
        <end position="784"/>
    </location>
</feature>
<dbReference type="PANTHER" id="PTHR13630:SF1">
    <property type="entry name" value="GAMMA-SECRETASE-ACTIVATING PROTEIN"/>
    <property type="match status" value="1"/>
</dbReference>
<evidence type="ECO:0000259" key="2">
    <source>
        <dbReference type="Pfam" id="PF14959"/>
    </source>
</evidence>
<feature type="region of interest" description="Disordered" evidence="1">
    <location>
        <begin position="930"/>
        <end position="967"/>
    </location>
</feature>
<feature type="compositionally biased region" description="Low complexity" evidence="1">
    <location>
        <begin position="761"/>
        <end position="782"/>
    </location>
</feature>
<dbReference type="PANTHER" id="PTHR13630">
    <property type="entry name" value="GAMMA-SECRETASE-ACTIVATING PROTEIN"/>
    <property type="match status" value="1"/>
</dbReference>
<dbReference type="Proteomes" id="UP000030693">
    <property type="component" value="Unassembled WGS sequence"/>
</dbReference>
<dbReference type="InterPro" id="IPR028010">
    <property type="entry name" value="GSAP_C_dom"/>
</dbReference>
<evidence type="ECO:0000313" key="3">
    <source>
        <dbReference type="EMBL" id="KCV68535.1"/>
    </source>
</evidence>
<protein>
    <recommendedName>
        <fullName evidence="2">Gamma-secretase-activating protein C-terminal domain-containing protein</fullName>
    </recommendedName>
</protein>
<proteinExistence type="predicted"/>
<name>A0A058Z2R7_FONAL</name>
<feature type="compositionally biased region" description="Low complexity" evidence="1">
    <location>
        <begin position="713"/>
        <end position="728"/>
    </location>
</feature>
<feature type="compositionally biased region" description="Pro residues" evidence="1">
    <location>
        <begin position="1017"/>
        <end position="1027"/>
    </location>
</feature>
<feature type="region of interest" description="Disordered" evidence="1">
    <location>
        <begin position="995"/>
        <end position="1060"/>
    </location>
</feature>
<dbReference type="Pfam" id="PF14959">
    <property type="entry name" value="GSAP-16"/>
    <property type="match status" value="1"/>
</dbReference>
<evidence type="ECO:0000313" key="4">
    <source>
        <dbReference type="Proteomes" id="UP000030693"/>
    </source>
</evidence>
<dbReference type="GO" id="GO:0005802">
    <property type="term" value="C:trans-Golgi network"/>
    <property type="evidence" value="ECO:0007669"/>
    <property type="project" value="TreeGrafter"/>
</dbReference>
<feature type="compositionally biased region" description="Pro residues" evidence="1">
    <location>
        <begin position="58"/>
        <end position="67"/>
    </location>
</feature>
<organism evidence="3">
    <name type="scientific">Fonticula alba</name>
    <name type="common">Slime mold</name>
    <dbReference type="NCBI Taxonomy" id="691883"/>
    <lineage>
        <taxon>Eukaryota</taxon>
        <taxon>Rotosphaerida</taxon>
        <taxon>Fonticulaceae</taxon>
        <taxon>Fonticula</taxon>
    </lineage>
</organism>
<dbReference type="RefSeq" id="XP_009496967.1">
    <property type="nucleotide sequence ID" value="XM_009498692.1"/>
</dbReference>
<feature type="compositionally biased region" description="Low complexity" evidence="1">
    <location>
        <begin position="641"/>
        <end position="650"/>
    </location>
</feature>
<feature type="domain" description="Gamma-secretase-activating protein C-terminal" evidence="2">
    <location>
        <begin position="1166"/>
        <end position="1230"/>
    </location>
</feature>